<dbReference type="Proteomes" id="UP001224775">
    <property type="component" value="Unassembled WGS sequence"/>
</dbReference>
<sequence>MATTSDDASSANEQQQQQQYPIAMSEAERYLFDLNGYIIIRDVLTPDQIAAAHAAIDAHLTDAIPRSDPTLRNAVEGSPMYGSGPPRLDLGGIFEWGSAESEVFKSILAHPRLAGKGSNYTEVQSTVSPVTTTITWPTPVTMEASAPHYWDATSCLSITIPAMEDSALCLDHTSPTLNARGDGGWDHHSEYIQQPATKAGDVVLFSEGTVHGAMGWQSDIQRRCALYRFAPATCGYGRSYFSPDGVGGATTTLHRLPPYANRLDRPNIREDGSVEITQRSDRKRQHDKEVFKTKYF</sequence>
<gene>
    <name evidence="2" type="ORF">QTG54_002641</name>
</gene>
<feature type="compositionally biased region" description="Polar residues" evidence="1">
    <location>
        <begin position="1"/>
        <end position="13"/>
    </location>
</feature>
<keyword evidence="3" id="KW-1185">Reference proteome</keyword>
<dbReference type="AlphaFoldDB" id="A0AAD8YG94"/>
<accession>A0AAD8YG94</accession>
<organism evidence="2 3">
    <name type="scientific">Skeletonema marinoi</name>
    <dbReference type="NCBI Taxonomy" id="267567"/>
    <lineage>
        <taxon>Eukaryota</taxon>
        <taxon>Sar</taxon>
        <taxon>Stramenopiles</taxon>
        <taxon>Ochrophyta</taxon>
        <taxon>Bacillariophyta</taxon>
        <taxon>Coscinodiscophyceae</taxon>
        <taxon>Thalassiosirophycidae</taxon>
        <taxon>Thalassiosirales</taxon>
        <taxon>Skeletonemataceae</taxon>
        <taxon>Skeletonema</taxon>
        <taxon>Skeletonema marinoi-dohrnii complex</taxon>
    </lineage>
</organism>
<evidence type="ECO:0000256" key="1">
    <source>
        <dbReference type="SAM" id="MobiDB-lite"/>
    </source>
</evidence>
<evidence type="ECO:0000313" key="3">
    <source>
        <dbReference type="Proteomes" id="UP001224775"/>
    </source>
</evidence>
<reference evidence="2" key="1">
    <citation type="submission" date="2023-06" db="EMBL/GenBank/DDBJ databases">
        <title>Survivors Of The Sea: Transcriptome response of Skeletonema marinoi to long-term dormancy.</title>
        <authorList>
            <person name="Pinder M.I.M."/>
            <person name="Kourtchenko O."/>
            <person name="Robertson E.K."/>
            <person name="Larsson T."/>
            <person name="Maumus F."/>
            <person name="Osuna-Cruz C.M."/>
            <person name="Vancaester E."/>
            <person name="Stenow R."/>
            <person name="Vandepoele K."/>
            <person name="Ploug H."/>
            <person name="Bruchert V."/>
            <person name="Godhe A."/>
            <person name="Topel M."/>
        </authorList>
    </citation>
    <scope>NUCLEOTIDE SEQUENCE</scope>
    <source>
        <strain evidence="2">R05AC</strain>
    </source>
</reference>
<proteinExistence type="predicted"/>
<name>A0AAD8YG94_9STRA</name>
<dbReference type="EMBL" id="JATAAI010000004">
    <property type="protein sequence ID" value="KAK1746034.1"/>
    <property type="molecule type" value="Genomic_DNA"/>
</dbReference>
<protein>
    <submittedName>
        <fullName evidence="2">PhyH family protein</fullName>
    </submittedName>
</protein>
<evidence type="ECO:0000313" key="2">
    <source>
        <dbReference type="EMBL" id="KAK1746034.1"/>
    </source>
</evidence>
<feature type="region of interest" description="Disordered" evidence="1">
    <location>
        <begin position="259"/>
        <end position="287"/>
    </location>
</feature>
<feature type="compositionally biased region" description="Basic and acidic residues" evidence="1">
    <location>
        <begin position="262"/>
        <end position="287"/>
    </location>
</feature>
<comment type="caution">
    <text evidence="2">The sequence shown here is derived from an EMBL/GenBank/DDBJ whole genome shotgun (WGS) entry which is preliminary data.</text>
</comment>
<dbReference type="Gene3D" id="2.60.120.620">
    <property type="entry name" value="q2cbj1_9rhob like domain"/>
    <property type="match status" value="2"/>
</dbReference>
<feature type="region of interest" description="Disordered" evidence="1">
    <location>
        <begin position="1"/>
        <end position="20"/>
    </location>
</feature>
<dbReference type="SUPFAM" id="SSF51197">
    <property type="entry name" value="Clavaminate synthase-like"/>
    <property type="match status" value="1"/>
</dbReference>